<feature type="region of interest" description="Disordered" evidence="1">
    <location>
        <begin position="413"/>
        <end position="432"/>
    </location>
</feature>
<dbReference type="AlphaFoldDB" id="K2FE47"/>
<feature type="transmembrane region" description="Helical" evidence="2">
    <location>
        <begin position="164"/>
        <end position="183"/>
    </location>
</feature>
<dbReference type="EMBL" id="AMFJ01000177">
    <property type="protein sequence ID" value="EKE29426.1"/>
    <property type="molecule type" value="Genomic_DNA"/>
</dbReference>
<sequence>MDINLIIKTIFFGAIVATIWVFLVIRADYRSNILKILNDMLLAYKNFFHWNISKIVLDAYSWLFWLIVSSPLIAFVIFLLYKTTEKLWSESVNAFSEIVKSWNIPAIFISLTSFWLNSIWLMLTMLFILLIITVFLFFFLYSYLLLQNIYKNYMEGKKLQISKFSTVSALAFLILSLISAALFSENPYLTIWSVIWIWILSSPFFIFWILKSENYYLSYRFIWKFIWVTCWSALYLLIPAFFVVAILALSQSPSVEAAIWSNNLVMAVFVLALLWTLLFFIYAWVRLLFTNLTLLDDAENLSRPAKSFVLESLAITKWRTIKIIWLAIPFVMVSIILTEMISFINSLSPYASLFTWILDFLFLSWIGFMIVNSLYGIFNDGKYPMAIKYDDDGLEIIEMVRPGSVESTPVKEIPAAAKKTPLKKAAPKAKTK</sequence>
<name>K2FE47_9BACT</name>
<evidence type="ECO:0000313" key="3">
    <source>
        <dbReference type="EMBL" id="EKE29426.1"/>
    </source>
</evidence>
<feature type="transmembrane region" description="Helical" evidence="2">
    <location>
        <begin position="356"/>
        <end position="378"/>
    </location>
</feature>
<evidence type="ECO:0000256" key="2">
    <source>
        <dbReference type="SAM" id="Phobius"/>
    </source>
</evidence>
<feature type="transmembrane region" description="Helical" evidence="2">
    <location>
        <begin position="264"/>
        <end position="285"/>
    </location>
</feature>
<feature type="transmembrane region" description="Helical" evidence="2">
    <location>
        <begin position="119"/>
        <end position="144"/>
    </location>
</feature>
<gene>
    <name evidence="3" type="ORF">ACD_2C00177G0002</name>
</gene>
<proteinExistence type="predicted"/>
<keyword evidence="2" id="KW-1133">Transmembrane helix</keyword>
<reference evidence="3" key="1">
    <citation type="journal article" date="2012" name="Science">
        <title>Fermentation, hydrogen, and sulfur metabolism in multiple uncultivated bacterial phyla.</title>
        <authorList>
            <person name="Wrighton K.C."/>
            <person name="Thomas B.C."/>
            <person name="Sharon I."/>
            <person name="Miller C.S."/>
            <person name="Castelle C.J."/>
            <person name="VerBerkmoes N.C."/>
            <person name="Wilkins M.J."/>
            <person name="Hettich R.L."/>
            <person name="Lipton M.S."/>
            <person name="Williams K.H."/>
            <person name="Long P.E."/>
            <person name="Banfield J.F."/>
        </authorList>
    </citation>
    <scope>NUCLEOTIDE SEQUENCE [LARGE SCALE GENOMIC DNA]</scope>
</reference>
<evidence type="ECO:0000256" key="1">
    <source>
        <dbReference type="SAM" id="MobiDB-lite"/>
    </source>
</evidence>
<comment type="caution">
    <text evidence="3">The sequence shown here is derived from an EMBL/GenBank/DDBJ whole genome shotgun (WGS) entry which is preliminary data.</text>
</comment>
<feature type="transmembrane region" description="Helical" evidence="2">
    <location>
        <begin position="62"/>
        <end position="81"/>
    </location>
</feature>
<accession>K2FE47</accession>
<feature type="transmembrane region" description="Helical" evidence="2">
    <location>
        <begin position="323"/>
        <end position="344"/>
    </location>
</feature>
<organism evidence="3">
    <name type="scientific">uncultured bacterium</name>
    <name type="common">gcode 4</name>
    <dbReference type="NCBI Taxonomy" id="1234023"/>
    <lineage>
        <taxon>Bacteria</taxon>
        <taxon>environmental samples</taxon>
    </lineage>
</organism>
<feature type="compositionally biased region" description="Basic residues" evidence="1">
    <location>
        <begin position="420"/>
        <end position="432"/>
    </location>
</feature>
<keyword evidence="2" id="KW-0812">Transmembrane</keyword>
<feature type="transmembrane region" description="Helical" evidence="2">
    <location>
        <begin position="222"/>
        <end position="249"/>
    </location>
</feature>
<keyword evidence="2" id="KW-0472">Membrane</keyword>
<feature type="transmembrane region" description="Helical" evidence="2">
    <location>
        <begin position="189"/>
        <end position="210"/>
    </location>
</feature>
<protein>
    <submittedName>
        <fullName evidence="3">Uncharacterized protein</fullName>
    </submittedName>
</protein>
<feature type="transmembrane region" description="Helical" evidence="2">
    <location>
        <begin position="6"/>
        <end position="25"/>
    </location>
</feature>